<evidence type="ECO:0000313" key="1">
    <source>
        <dbReference type="EMBL" id="KPI44557.1"/>
    </source>
</evidence>
<dbReference type="EMBL" id="LFJN01000003">
    <property type="protein sequence ID" value="KPI44557.1"/>
    <property type="molecule type" value="Genomic_DNA"/>
</dbReference>
<gene>
    <name evidence="1" type="ORF">AB675_8372</name>
</gene>
<dbReference type="AlphaFoldDB" id="A0A0N1P3S6"/>
<protein>
    <recommendedName>
        <fullName evidence="3">Transcription factor domain-containing protein</fullName>
    </recommendedName>
</protein>
<dbReference type="GeneID" id="28740693"/>
<evidence type="ECO:0000313" key="2">
    <source>
        <dbReference type="Proteomes" id="UP000038010"/>
    </source>
</evidence>
<dbReference type="OrthoDB" id="10682814at2759"/>
<evidence type="ECO:0008006" key="3">
    <source>
        <dbReference type="Google" id="ProtNLM"/>
    </source>
</evidence>
<comment type="caution">
    <text evidence="1">The sequence shown here is derived from an EMBL/GenBank/DDBJ whole genome shotgun (WGS) entry which is preliminary data.</text>
</comment>
<dbReference type="RefSeq" id="XP_018004520.1">
    <property type="nucleotide sequence ID" value="XM_018148813.1"/>
</dbReference>
<dbReference type="Proteomes" id="UP000038010">
    <property type="component" value="Unassembled WGS sequence"/>
</dbReference>
<sequence>MSDTFSFQEAPHPTDVSIPHSSINGSFGGAEVGVFKSSSTLFELINLWQVKFLSRDARGTTGVLSTRAMKLSSLALFDDCKGYAWLSSMAGYYNALTGNNTMTQIQMESHAQAVSNLREKFEHNSMSLPLLASLNSLISAEFAAGDYSTAAHHTKFLADELDPRTTVHGGPLVHRIRHTVIILELERSMASFSRPLFDLNAWIAHDQSQDLKASRTQASSIFFPPYAPSGFDHEALSDVRLVDVFTRMRHFDQILDQLALADTVGRSAAFQISWTALQLGNDILLHSLDLCATASQYSIPASKFFNEEQLRHLRRSQYAAASLALMFYFRFRTRSEHGGVESTNSLALLERFWSIGPSIAKRMETLMRHSQGSADLLVLHSQTYHAPSDCNCPDDDIAQIPKDVDPIIRLRLWVLYIGKCIEATARRGQRVRTSYFDDALSNLCDGTFDVWLNATDRRQALDRIVAGFFSVEHMAPLDGRSNIFLKQGPEWLSPALRTWGFANWDGELA</sequence>
<organism evidence="1 2">
    <name type="scientific">Cyphellophora attinorum</name>
    <dbReference type="NCBI Taxonomy" id="1664694"/>
    <lineage>
        <taxon>Eukaryota</taxon>
        <taxon>Fungi</taxon>
        <taxon>Dikarya</taxon>
        <taxon>Ascomycota</taxon>
        <taxon>Pezizomycotina</taxon>
        <taxon>Eurotiomycetes</taxon>
        <taxon>Chaetothyriomycetidae</taxon>
        <taxon>Chaetothyriales</taxon>
        <taxon>Cyphellophoraceae</taxon>
        <taxon>Cyphellophora</taxon>
    </lineage>
</organism>
<proteinExistence type="predicted"/>
<name>A0A0N1P3S6_9EURO</name>
<accession>A0A0N1P3S6</accession>
<dbReference type="VEuPathDB" id="FungiDB:AB675_8372"/>
<reference evidence="1 2" key="1">
    <citation type="submission" date="2015-06" db="EMBL/GenBank/DDBJ databases">
        <title>Draft genome of the ant-associated black yeast Phialophora attae CBS 131958.</title>
        <authorList>
            <person name="Moreno L.F."/>
            <person name="Stielow B.J."/>
            <person name="de Hoog S."/>
            <person name="Vicente V.A."/>
            <person name="Weiss V.A."/>
            <person name="de Vries M."/>
            <person name="Cruz L.M."/>
            <person name="Souza E.M."/>
        </authorList>
    </citation>
    <scope>NUCLEOTIDE SEQUENCE [LARGE SCALE GENOMIC DNA]</scope>
    <source>
        <strain evidence="1 2">CBS 131958</strain>
    </source>
</reference>
<keyword evidence="2" id="KW-1185">Reference proteome</keyword>